<dbReference type="EMBL" id="BHZD01000001">
    <property type="protein sequence ID" value="GCD40864.1"/>
    <property type="molecule type" value="Genomic_DNA"/>
</dbReference>
<dbReference type="InterPro" id="IPR020476">
    <property type="entry name" value="Nudix_hydrolase"/>
</dbReference>
<keyword evidence="7" id="KW-1185">Reference proteome</keyword>
<dbReference type="InterPro" id="IPR020084">
    <property type="entry name" value="NUDIX_hydrolase_CS"/>
</dbReference>
<organism evidence="6 7">
    <name type="scientific">Streptomyces paromomycinus</name>
    <name type="common">Streptomyces rimosus subsp. paromomycinus</name>
    <dbReference type="NCBI Taxonomy" id="92743"/>
    <lineage>
        <taxon>Bacteria</taxon>
        <taxon>Bacillati</taxon>
        <taxon>Actinomycetota</taxon>
        <taxon>Actinomycetes</taxon>
        <taxon>Kitasatosporales</taxon>
        <taxon>Streptomycetaceae</taxon>
        <taxon>Streptomyces</taxon>
    </lineage>
</organism>
<dbReference type="PRINTS" id="PR00502">
    <property type="entry name" value="NUDIXFAMILY"/>
</dbReference>
<evidence type="ECO:0000256" key="2">
    <source>
        <dbReference type="ARBA" id="ARBA00005582"/>
    </source>
</evidence>
<evidence type="ECO:0000313" key="7">
    <source>
        <dbReference type="Proteomes" id="UP000286746"/>
    </source>
</evidence>
<evidence type="ECO:0000256" key="3">
    <source>
        <dbReference type="ARBA" id="ARBA00022801"/>
    </source>
</evidence>
<evidence type="ECO:0000259" key="5">
    <source>
        <dbReference type="PROSITE" id="PS51462"/>
    </source>
</evidence>
<dbReference type="Proteomes" id="UP000286746">
    <property type="component" value="Unassembled WGS sequence"/>
</dbReference>
<protein>
    <submittedName>
        <fullName evidence="6">NUDIX hydrolase</fullName>
    </submittedName>
</protein>
<proteinExistence type="inferred from homology"/>
<sequence length="163" mass="18283">MLPPRYSLSDTNFHRRVCVPASQRPSVVFAGLLIENREGLILFMRRANTGFADGMWSLPGGRVEHGELLVQAAVREAEEEVGLHVPAEALRTAHVLNKISDDGTPVVGWYFHTARWDGVPANREPDRCSELAWFSPDAMDPCTETTDRHAVRAWQLGRATSWF</sequence>
<dbReference type="GO" id="GO:0016787">
    <property type="term" value="F:hydrolase activity"/>
    <property type="evidence" value="ECO:0007669"/>
    <property type="project" value="UniProtKB-KW"/>
</dbReference>
<dbReference type="PANTHER" id="PTHR43046:SF16">
    <property type="entry name" value="ADP-RIBOSE PYROPHOSPHATASE YJHB-RELATED"/>
    <property type="match status" value="1"/>
</dbReference>
<evidence type="ECO:0000256" key="4">
    <source>
        <dbReference type="RuleBase" id="RU003476"/>
    </source>
</evidence>
<dbReference type="PROSITE" id="PS00893">
    <property type="entry name" value="NUDIX_BOX"/>
    <property type="match status" value="1"/>
</dbReference>
<accession>A0A401VUX0</accession>
<gene>
    <name evidence="6" type="ORF">GKJPGBOP_00517</name>
</gene>
<comment type="similarity">
    <text evidence="2 4">Belongs to the Nudix hydrolase family.</text>
</comment>
<comment type="cofactor">
    <cofactor evidence="1">
        <name>Mg(2+)</name>
        <dbReference type="ChEBI" id="CHEBI:18420"/>
    </cofactor>
</comment>
<dbReference type="AlphaFoldDB" id="A0A401VUX0"/>
<dbReference type="InterPro" id="IPR015797">
    <property type="entry name" value="NUDIX_hydrolase-like_dom_sf"/>
</dbReference>
<dbReference type="PROSITE" id="PS51462">
    <property type="entry name" value="NUDIX"/>
    <property type="match status" value="1"/>
</dbReference>
<feature type="domain" description="Nudix hydrolase" evidence="5">
    <location>
        <begin position="25"/>
        <end position="156"/>
    </location>
</feature>
<dbReference type="SUPFAM" id="SSF55811">
    <property type="entry name" value="Nudix"/>
    <property type="match status" value="1"/>
</dbReference>
<evidence type="ECO:0000256" key="1">
    <source>
        <dbReference type="ARBA" id="ARBA00001946"/>
    </source>
</evidence>
<comment type="caution">
    <text evidence="6">The sequence shown here is derived from an EMBL/GenBank/DDBJ whole genome shotgun (WGS) entry which is preliminary data.</text>
</comment>
<dbReference type="PANTHER" id="PTHR43046">
    <property type="entry name" value="GDP-MANNOSE MANNOSYL HYDROLASE"/>
    <property type="match status" value="1"/>
</dbReference>
<dbReference type="Gene3D" id="3.90.79.10">
    <property type="entry name" value="Nucleoside Triphosphate Pyrophosphohydrolase"/>
    <property type="match status" value="1"/>
</dbReference>
<name>A0A401VUX0_STREY</name>
<reference evidence="6 7" key="1">
    <citation type="submission" date="2018-11" db="EMBL/GenBank/DDBJ databases">
        <title>Whole genome sequence of Streptomyces paromomycinus NBRC 15454(T).</title>
        <authorList>
            <person name="Komaki H."/>
            <person name="Tamura T."/>
        </authorList>
    </citation>
    <scope>NUCLEOTIDE SEQUENCE [LARGE SCALE GENOMIC DNA]</scope>
    <source>
        <strain evidence="6 7">NBRC 15454</strain>
    </source>
</reference>
<evidence type="ECO:0000313" key="6">
    <source>
        <dbReference type="EMBL" id="GCD40864.1"/>
    </source>
</evidence>
<keyword evidence="3 4" id="KW-0378">Hydrolase</keyword>
<dbReference type="InterPro" id="IPR000086">
    <property type="entry name" value="NUDIX_hydrolase_dom"/>
</dbReference>
<dbReference type="Pfam" id="PF00293">
    <property type="entry name" value="NUDIX"/>
    <property type="match status" value="1"/>
</dbReference>